<dbReference type="Pfam" id="PF13581">
    <property type="entry name" value="HATPase_c_2"/>
    <property type="match status" value="1"/>
</dbReference>
<keyword evidence="1" id="KW-0808">Transferase</keyword>
<dbReference type="InterPro" id="IPR029016">
    <property type="entry name" value="GAF-like_dom_sf"/>
</dbReference>
<dbReference type="Gene3D" id="3.30.565.10">
    <property type="entry name" value="Histidine kinase-like ATPase, C-terminal domain"/>
    <property type="match status" value="1"/>
</dbReference>
<evidence type="ECO:0000259" key="3">
    <source>
        <dbReference type="Pfam" id="PF13185"/>
    </source>
</evidence>
<dbReference type="Proteomes" id="UP001501771">
    <property type="component" value="Unassembled WGS sequence"/>
</dbReference>
<protein>
    <recommendedName>
        <fullName evidence="7">Histidine kinase/HSP90-like ATPase domain-containing protein</fullName>
    </recommendedName>
</protein>
<accession>A0ABN2ZSS9</accession>
<evidence type="ECO:0000256" key="2">
    <source>
        <dbReference type="SAM" id="MobiDB-lite"/>
    </source>
</evidence>
<organism evidence="5 6">
    <name type="scientific">Nocardioides koreensis</name>
    <dbReference type="NCBI Taxonomy" id="433651"/>
    <lineage>
        <taxon>Bacteria</taxon>
        <taxon>Bacillati</taxon>
        <taxon>Actinomycetota</taxon>
        <taxon>Actinomycetes</taxon>
        <taxon>Propionibacteriales</taxon>
        <taxon>Nocardioidaceae</taxon>
        <taxon>Nocardioides</taxon>
    </lineage>
</organism>
<keyword evidence="6" id="KW-1185">Reference proteome</keyword>
<feature type="region of interest" description="Disordered" evidence="2">
    <location>
        <begin position="147"/>
        <end position="171"/>
    </location>
</feature>
<dbReference type="InterPro" id="IPR003594">
    <property type="entry name" value="HATPase_dom"/>
</dbReference>
<dbReference type="InterPro" id="IPR036890">
    <property type="entry name" value="HATPase_C_sf"/>
</dbReference>
<dbReference type="CDD" id="cd16936">
    <property type="entry name" value="HATPase_RsbW-like"/>
    <property type="match status" value="1"/>
</dbReference>
<evidence type="ECO:0000313" key="5">
    <source>
        <dbReference type="EMBL" id="GAA2146930.1"/>
    </source>
</evidence>
<dbReference type="Pfam" id="PF13185">
    <property type="entry name" value="GAF_2"/>
    <property type="match status" value="1"/>
</dbReference>
<feature type="domain" description="Histidine kinase/HSP90-like ATPase" evidence="4">
    <location>
        <begin position="185"/>
        <end position="296"/>
    </location>
</feature>
<name>A0ABN2ZSS9_9ACTN</name>
<evidence type="ECO:0000256" key="1">
    <source>
        <dbReference type="ARBA" id="ARBA00022527"/>
    </source>
</evidence>
<gene>
    <name evidence="5" type="ORF">GCM10009844_23630</name>
</gene>
<dbReference type="InterPro" id="IPR050267">
    <property type="entry name" value="Anti-sigma-factor_SerPK"/>
</dbReference>
<dbReference type="Gene3D" id="3.30.450.40">
    <property type="match status" value="1"/>
</dbReference>
<dbReference type="EMBL" id="BAAAQR010000006">
    <property type="protein sequence ID" value="GAA2146930.1"/>
    <property type="molecule type" value="Genomic_DNA"/>
</dbReference>
<keyword evidence="1" id="KW-0418">Kinase</keyword>
<evidence type="ECO:0000259" key="4">
    <source>
        <dbReference type="Pfam" id="PF13581"/>
    </source>
</evidence>
<evidence type="ECO:0008006" key="7">
    <source>
        <dbReference type="Google" id="ProtNLM"/>
    </source>
</evidence>
<dbReference type="InterPro" id="IPR003018">
    <property type="entry name" value="GAF"/>
</dbReference>
<evidence type="ECO:0000313" key="6">
    <source>
        <dbReference type="Proteomes" id="UP001501771"/>
    </source>
</evidence>
<sequence>MRSAPDVDHIARYLLDDLVELPEVARVGMALTEGGGRRLRFIASERLRPDGLEWCHIDSYDDVPLTAVVRTGEPVLGNLDELERDFPGVVAKQREEGVRALAAWPLPGTGSPIGGLMLFYDTEQAWPEAHTRLLEATARRVAEAVSRVRVTSGRGPGDTTPDDPNLIGEGHREGLLLSSDPLAPGASRQFLRAQLAQWEVDEDTVDTAQLCLSELVTNVVMHARTTSELTLHLEDGVLTVVVRDLGGSSRAGDPAATDETENDDPLRVYGRGLMLVDALADRWGQEIDASGTTAWFILELGSGQSPSAQTG</sequence>
<proteinExistence type="predicted"/>
<dbReference type="SUPFAM" id="SSF55874">
    <property type="entry name" value="ATPase domain of HSP90 chaperone/DNA topoisomerase II/histidine kinase"/>
    <property type="match status" value="1"/>
</dbReference>
<dbReference type="PANTHER" id="PTHR35526:SF3">
    <property type="entry name" value="ANTI-SIGMA-F FACTOR RSBW"/>
    <property type="match status" value="1"/>
</dbReference>
<reference evidence="5 6" key="1">
    <citation type="journal article" date="2019" name="Int. J. Syst. Evol. Microbiol.">
        <title>The Global Catalogue of Microorganisms (GCM) 10K type strain sequencing project: providing services to taxonomists for standard genome sequencing and annotation.</title>
        <authorList>
            <consortium name="The Broad Institute Genomics Platform"/>
            <consortium name="The Broad Institute Genome Sequencing Center for Infectious Disease"/>
            <person name="Wu L."/>
            <person name="Ma J."/>
        </authorList>
    </citation>
    <scope>NUCLEOTIDE SEQUENCE [LARGE SCALE GENOMIC DNA]</scope>
    <source>
        <strain evidence="5 6">JCM 16022</strain>
    </source>
</reference>
<feature type="domain" description="GAF" evidence="3">
    <location>
        <begin position="6"/>
        <end position="145"/>
    </location>
</feature>
<dbReference type="SUPFAM" id="SSF55781">
    <property type="entry name" value="GAF domain-like"/>
    <property type="match status" value="1"/>
</dbReference>
<keyword evidence="1" id="KW-0723">Serine/threonine-protein kinase</keyword>
<dbReference type="PANTHER" id="PTHR35526">
    <property type="entry name" value="ANTI-SIGMA-F FACTOR RSBW-RELATED"/>
    <property type="match status" value="1"/>
</dbReference>
<comment type="caution">
    <text evidence="5">The sequence shown here is derived from an EMBL/GenBank/DDBJ whole genome shotgun (WGS) entry which is preliminary data.</text>
</comment>